<dbReference type="PANTHER" id="PTHR47540:SF3">
    <property type="entry name" value="ZN(II)2CYS6 TRANSCRIPTION FACTOR (EUROFUNG)"/>
    <property type="match status" value="1"/>
</dbReference>
<dbReference type="OrthoDB" id="2579025at2759"/>
<dbReference type="Pfam" id="PF00172">
    <property type="entry name" value="Zn_clus"/>
    <property type="match status" value="1"/>
</dbReference>
<keyword evidence="4" id="KW-0238">DNA-binding</keyword>
<evidence type="ECO:0000256" key="3">
    <source>
        <dbReference type="ARBA" id="ARBA00023015"/>
    </source>
</evidence>
<comment type="caution">
    <text evidence="9">The sequence shown here is derived from an EMBL/GenBank/DDBJ whole genome shotgun (WGS) entry which is preliminary data.</text>
</comment>
<feature type="region of interest" description="Disordered" evidence="7">
    <location>
        <begin position="1"/>
        <end position="46"/>
    </location>
</feature>
<dbReference type="PROSITE" id="PS50048">
    <property type="entry name" value="ZN2_CY6_FUNGAL_2"/>
    <property type="match status" value="1"/>
</dbReference>
<protein>
    <recommendedName>
        <fullName evidence="8">Zn(2)-C6 fungal-type domain-containing protein</fullName>
    </recommendedName>
</protein>
<feature type="domain" description="Zn(2)-C6 fungal-type" evidence="8">
    <location>
        <begin position="47"/>
        <end position="76"/>
    </location>
</feature>
<dbReference type="InterPro" id="IPR051711">
    <property type="entry name" value="Stress_Response_Reg"/>
</dbReference>
<keyword evidence="5" id="KW-0804">Transcription</keyword>
<dbReference type="GO" id="GO:0008270">
    <property type="term" value="F:zinc ion binding"/>
    <property type="evidence" value="ECO:0007669"/>
    <property type="project" value="InterPro"/>
</dbReference>
<evidence type="ECO:0000259" key="8">
    <source>
        <dbReference type="PROSITE" id="PS50048"/>
    </source>
</evidence>
<feature type="region of interest" description="Disordered" evidence="7">
    <location>
        <begin position="375"/>
        <end position="399"/>
    </location>
</feature>
<dbReference type="GO" id="GO:0005634">
    <property type="term" value="C:nucleus"/>
    <property type="evidence" value="ECO:0007669"/>
    <property type="project" value="UniProtKB-SubCell"/>
</dbReference>
<dbReference type="Proteomes" id="UP000664132">
    <property type="component" value="Unassembled WGS sequence"/>
</dbReference>
<feature type="compositionally biased region" description="Polar residues" evidence="7">
    <location>
        <begin position="1"/>
        <end position="14"/>
    </location>
</feature>
<name>A0A8H7T1J8_9HELO</name>
<organism evidence="9 10">
    <name type="scientific">Cadophora malorum</name>
    <dbReference type="NCBI Taxonomy" id="108018"/>
    <lineage>
        <taxon>Eukaryota</taxon>
        <taxon>Fungi</taxon>
        <taxon>Dikarya</taxon>
        <taxon>Ascomycota</taxon>
        <taxon>Pezizomycotina</taxon>
        <taxon>Leotiomycetes</taxon>
        <taxon>Helotiales</taxon>
        <taxon>Ploettnerulaceae</taxon>
        <taxon>Cadophora</taxon>
    </lineage>
</organism>
<evidence type="ECO:0000256" key="6">
    <source>
        <dbReference type="ARBA" id="ARBA00023242"/>
    </source>
</evidence>
<keyword evidence="3" id="KW-0805">Transcription regulation</keyword>
<dbReference type="PROSITE" id="PS00463">
    <property type="entry name" value="ZN2_CY6_FUNGAL_1"/>
    <property type="match status" value="1"/>
</dbReference>
<dbReference type="SMART" id="SM00066">
    <property type="entry name" value="GAL4"/>
    <property type="match status" value="1"/>
</dbReference>
<dbReference type="Pfam" id="PF04082">
    <property type="entry name" value="Fungal_trans"/>
    <property type="match status" value="1"/>
</dbReference>
<evidence type="ECO:0000256" key="2">
    <source>
        <dbReference type="ARBA" id="ARBA00022723"/>
    </source>
</evidence>
<accession>A0A8H7T1J8</accession>
<gene>
    <name evidence="9" type="ORF">IFR04_015334</name>
</gene>
<evidence type="ECO:0000256" key="4">
    <source>
        <dbReference type="ARBA" id="ARBA00023125"/>
    </source>
</evidence>
<evidence type="ECO:0000256" key="1">
    <source>
        <dbReference type="ARBA" id="ARBA00004123"/>
    </source>
</evidence>
<comment type="subcellular location">
    <subcellularLocation>
        <location evidence="1">Nucleus</location>
    </subcellularLocation>
</comment>
<keyword evidence="6" id="KW-0539">Nucleus</keyword>
<dbReference type="PANTHER" id="PTHR47540">
    <property type="entry name" value="THIAMINE REPRESSIBLE GENES REGULATORY PROTEIN THI5"/>
    <property type="match status" value="1"/>
</dbReference>
<dbReference type="EMBL" id="JAFJYH010000465">
    <property type="protein sequence ID" value="KAG4411532.1"/>
    <property type="molecule type" value="Genomic_DNA"/>
</dbReference>
<dbReference type="InterPro" id="IPR007219">
    <property type="entry name" value="XnlR_reg_dom"/>
</dbReference>
<dbReference type="GO" id="GO:0006351">
    <property type="term" value="P:DNA-templated transcription"/>
    <property type="evidence" value="ECO:0007669"/>
    <property type="project" value="InterPro"/>
</dbReference>
<dbReference type="SMART" id="SM00906">
    <property type="entry name" value="Fungal_trans"/>
    <property type="match status" value="1"/>
</dbReference>
<evidence type="ECO:0000313" key="10">
    <source>
        <dbReference type="Proteomes" id="UP000664132"/>
    </source>
</evidence>
<proteinExistence type="predicted"/>
<evidence type="ECO:0000313" key="9">
    <source>
        <dbReference type="EMBL" id="KAG4411532.1"/>
    </source>
</evidence>
<keyword evidence="2" id="KW-0479">Metal-binding</keyword>
<dbReference type="SUPFAM" id="SSF57701">
    <property type="entry name" value="Zn2/Cys6 DNA-binding domain"/>
    <property type="match status" value="1"/>
</dbReference>
<keyword evidence="10" id="KW-1185">Reference proteome</keyword>
<dbReference type="GO" id="GO:0000981">
    <property type="term" value="F:DNA-binding transcription factor activity, RNA polymerase II-specific"/>
    <property type="evidence" value="ECO:0007669"/>
    <property type="project" value="InterPro"/>
</dbReference>
<evidence type="ECO:0000256" key="7">
    <source>
        <dbReference type="SAM" id="MobiDB-lite"/>
    </source>
</evidence>
<evidence type="ECO:0000256" key="5">
    <source>
        <dbReference type="ARBA" id="ARBA00023163"/>
    </source>
</evidence>
<dbReference type="InterPro" id="IPR001138">
    <property type="entry name" value="Zn2Cys6_DnaBD"/>
</dbReference>
<dbReference type="AlphaFoldDB" id="A0A8H7T1J8"/>
<dbReference type="InterPro" id="IPR036864">
    <property type="entry name" value="Zn2-C6_fun-type_DNA-bd_sf"/>
</dbReference>
<dbReference type="Gene3D" id="4.10.240.10">
    <property type="entry name" value="Zn(2)-C6 fungal-type DNA-binding domain"/>
    <property type="match status" value="1"/>
</dbReference>
<dbReference type="CDD" id="cd12148">
    <property type="entry name" value="fungal_TF_MHR"/>
    <property type="match status" value="1"/>
</dbReference>
<dbReference type="GO" id="GO:0043565">
    <property type="term" value="F:sequence-specific DNA binding"/>
    <property type="evidence" value="ECO:0007669"/>
    <property type="project" value="TreeGrafter"/>
</dbReference>
<dbReference type="CDD" id="cd00067">
    <property type="entry name" value="GAL4"/>
    <property type="match status" value="1"/>
</dbReference>
<dbReference type="GO" id="GO:0045944">
    <property type="term" value="P:positive regulation of transcription by RNA polymerase II"/>
    <property type="evidence" value="ECO:0007669"/>
    <property type="project" value="TreeGrafter"/>
</dbReference>
<feature type="compositionally biased region" description="Low complexity" evidence="7">
    <location>
        <begin position="382"/>
        <end position="397"/>
    </location>
</feature>
<sequence length="718" mass="80057">MSAASSPISGTGQVRDSRQGEGQDARIAKKARVSKPRNSERKKVSRACDACKEKKLRCAGTQPCPRCISNNLRCHYNAEHRRGKPAPPQPGSPINSPELTRTTAISTPDSHVPDQLRNLVENGPGDGATLPPNLPQSWQGVDENRLENDYIGPTSGIAFLARSQKRFQQDFIESRSNNAEQSSQTSIFSYGDGWIPEQQADFTFPSRHEAKYLLQQYFDFAMPTYRFLHRETVESWLETIQGTGDVVDSGVAPVSNAKRALIILMLATAKLYNGEDLEGDFQDSGTYYAAAERLLANETGKVTLEAVQARLSQCIYLLASSRVNHAWRQVYQPTNPNQSSILLESRKRIFWSAYTLDRYLSVMLGRPRIFRDEDIDQPLPEQSDFSSDSSQRSGVRSKTIQSVDDGPIFHARLAKVIGGISNDLYPTNRTDDGAWQQSAERWTAELKAWKESLPAFLNPSKVNPSMLISIFQRQSTVLNLAYAHALILANRPALLSNFADLTKRTGLPTEAPSDSLKECVSAAMIVVDAVTDLIEEKRMRHSFWFTHYISFCAISALYVYTIQNCLHHRQQGSASPHGILTFESAKKCQQSIEETTTKTSPFRKYNIILDELKKEVLQHLGPQHAETATRQSSFQLRTEDGRPMESIDQSLSLGPVERMVPTGNLALDSTQFSSIAEGFASGGSQHLGLNLLQSQYYDANQALTWPDAYGTLDQGYEL</sequence>
<reference evidence="9" key="1">
    <citation type="submission" date="2021-02" db="EMBL/GenBank/DDBJ databases">
        <title>Genome sequence Cadophora malorum strain M34.</title>
        <authorList>
            <person name="Stefanovic E."/>
            <person name="Vu D."/>
            <person name="Scully C."/>
            <person name="Dijksterhuis J."/>
            <person name="Roader J."/>
            <person name="Houbraken J."/>
        </authorList>
    </citation>
    <scope>NUCLEOTIDE SEQUENCE</scope>
    <source>
        <strain evidence="9">M34</strain>
    </source>
</reference>
<feature type="compositionally biased region" description="Basic and acidic residues" evidence="7">
    <location>
        <begin position="15"/>
        <end position="27"/>
    </location>
</feature>